<sequence length="1013" mass="110696">MTDTSSTAHAHSTANPFPFPATTSPLPSPVVNGTGSTHEAEEDEPYTIKCICSFEDDDGSTVLCERCDTWQHIACYYIDKKNVPEIHNCVDCEPRHLDGKRATERQRKLREQNDSNSNATDEQRKSRRSGSKSQKKKPKDIGSPGAGGDQRNGWSSHERTGSMASKENGHHHHHHQQSQQQQQHQPQQTKKQRGTHRSSNSISSVGGGDSRKRGNNAITKSPGSSFPQIPLYSPEFLHLYDNDNASLDMQGNLFRTIGLTNDLASWVKDPVALAQVANGRTAKEVFNHTDQPLDPSTWPPLTKQTIVDNNVEIDGRHPTWQCLKVQGNVRKDEIVGEVRGKVGHFRDYCHDPDSRWQELRHPEPFVFFHPQLPIYIDSREEGTVLRYIRRSCRPNVTMRTYITNQVEYHFCFVANQDIPMDTEISTTWYLDPKMFPSNGLVKEEGLPDGSPDAAAISISNVLAHFGGCACDDSVKPCLLANIDCRMKPKSLLESSTKQANGRRKKAKTKTAASPDSSGYVAAHSRSGSEIVRKEEDDDHADARSTSGSLKDHHSNRDLTPGALGRDNGELSAREKRKIAAAEKKFEQLEHDQQHPKKKKRVHPPRGQSPSLSKSAKPPHLDIPNSRRSSHSPAKMSPESASQRRDGHFTPPKTSAASTPRVVSPLSRPVYIDRSVQTDPDENDPQYVPPKTFNAPRFMTLSQRLLRRCHEDRIKMEEDGRLDSIPSLSSPEPASAGSMLPPSTPVNSRPAPSPKQAPDIEMKDADSSMTPPNAAVSTGSPTTTSSISLSSPPPCPLFHLPSTVAHNLPTPCKVPQKLDMQIPLPPQFPPPTGDLGSPDSASKLVPPIAITKPPPPSKLQTTSGSGQPAATTTTTSTSTSSLTAPSPVKKKLSLNDYMSRRGTLTTPTTEKAPNPFLPNSTSPAPSTGSADPSPTTQLPFTKFAETQSQTNGLGQNQSASTDIVMKDSPHSPSTLFLPPHIDSPSASNGNTSNGTKPNAIHGLSSRDPRLLDRG</sequence>
<evidence type="ECO:0000256" key="2">
    <source>
        <dbReference type="ARBA" id="ARBA00022771"/>
    </source>
</evidence>
<keyword evidence="2" id="KW-0863">Zinc-finger</keyword>
<proteinExistence type="predicted"/>
<dbReference type="Pfam" id="PF00856">
    <property type="entry name" value="SET"/>
    <property type="match status" value="1"/>
</dbReference>
<dbReference type="EMBL" id="DS989823">
    <property type="protein sequence ID" value="EFR00023.1"/>
    <property type="molecule type" value="Genomic_DNA"/>
</dbReference>
<evidence type="ECO:0000256" key="1">
    <source>
        <dbReference type="ARBA" id="ARBA00022723"/>
    </source>
</evidence>
<dbReference type="OrthoDB" id="1928087at2759"/>
<dbReference type="SMART" id="SM00317">
    <property type="entry name" value="SET"/>
    <property type="match status" value="1"/>
</dbReference>
<feature type="compositionally biased region" description="Low complexity" evidence="5">
    <location>
        <begin position="860"/>
        <end position="886"/>
    </location>
</feature>
<feature type="compositionally biased region" description="Polar residues" evidence="5">
    <location>
        <begin position="21"/>
        <end position="37"/>
    </location>
</feature>
<feature type="compositionally biased region" description="Low complexity" evidence="5">
    <location>
        <begin position="1"/>
        <end position="14"/>
    </location>
</feature>
<dbReference type="PANTHER" id="PTHR46462">
    <property type="entry name" value="UPSET, ISOFORM A"/>
    <property type="match status" value="1"/>
</dbReference>
<accession>E4UQF3</accession>
<evidence type="ECO:0000256" key="3">
    <source>
        <dbReference type="ARBA" id="ARBA00022833"/>
    </source>
</evidence>
<evidence type="ECO:0000313" key="7">
    <source>
        <dbReference type="EMBL" id="EFR00023.1"/>
    </source>
</evidence>
<feature type="compositionally biased region" description="Low complexity" evidence="5">
    <location>
        <begin position="776"/>
        <end position="789"/>
    </location>
</feature>
<dbReference type="SMART" id="SM00249">
    <property type="entry name" value="PHD"/>
    <property type="match status" value="1"/>
</dbReference>
<dbReference type="GO" id="GO:0006355">
    <property type="term" value="P:regulation of DNA-templated transcription"/>
    <property type="evidence" value="ECO:0007669"/>
    <property type="project" value="TreeGrafter"/>
</dbReference>
<protein>
    <submittedName>
        <fullName evidence="7">MLL5 protein</fullName>
    </submittedName>
</protein>
<keyword evidence="4" id="KW-0156">Chromatin regulator</keyword>
<dbReference type="InterPro" id="IPR001965">
    <property type="entry name" value="Znf_PHD"/>
</dbReference>
<dbReference type="OMA" id="IKCICSF"/>
<evidence type="ECO:0000256" key="4">
    <source>
        <dbReference type="ARBA" id="ARBA00022853"/>
    </source>
</evidence>
<feature type="compositionally biased region" description="Basic and acidic residues" evidence="5">
    <location>
        <begin position="566"/>
        <end position="594"/>
    </location>
</feature>
<feature type="compositionally biased region" description="Pro residues" evidence="5">
    <location>
        <begin position="822"/>
        <end position="831"/>
    </location>
</feature>
<feature type="compositionally biased region" description="Basic residues" evidence="5">
    <location>
        <begin position="125"/>
        <end position="138"/>
    </location>
</feature>
<feature type="compositionally biased region" description="Polar residues" evidence="5">
    <location>
        <begin position="216"/>
        <end position="227"/>
    </location>
</feature>
<feature type="compositionally biased region" description="Basic and acidic residues" evidence="5">
    <location>
        <begin position="101"/>
        <end position="113"/>
    </location>
</feature>
<dbReference type="GeneID" id="10030813"/>
<dbReference type="SUPFAM" id="SSF82199">
    <property type="entry name" value="SET domain"/>
    <property type="match status" value="1"/>
</dbReference>
<dbReference type="GO" id="GO:0008270">
    <property type="term" value="F:zinc ion binding"/>
    <property type="evidence" value="ECO:0007669"/>
    <property type="project" value="UniProtKB-KW"/>
</dbReference>
<dbReference type="InParanoid" id="E4UQF3"/>
<dbReference type="InterPro" id="IPR013083">
    <property type="entry name" value="Znf_RING/FYVE/PHD"/>
</dbReference>
<feature type="region of interest" description="Disordered" evidence="5">
    <location>
        <begin position="492"/>
        <end position="700"/>
    </location>
</feature>
<dbReference type="GO" id="GO:0034967">
    <property type="term" value="C:Set3 complex"/>
    <property type="evidence" value="ECO:0007669"/>
    <property type="project" value="TreeGrafter"/>
</dbReference>
<dbReference type="GO" id="GO:0006325">
    <property type="term" value="P:chromatin organization"/>
    <property type="evidence" value="ECO:0007669"/>
    <property type="project" value="UniProtKB-KW"/>
</dbReference>
<evidence type="ECO:0000259" key="6">
    <source>
        <dbReference type="PROSITE" id="PS50280"/>
    </source>
</evidence>
<feature type="region of interest" description="Disordered" evidence="5">
    <location>
        <begin position="716"/>
        <end position="791"/>
    </location>
</feature>
<feature type="compositionally biased region" description="Low complexity" evidence="5">
    <location>
        <begin position="177"/>
        <end position="188"/>
    </location>
</feature>
<feature type="compositionally biased region" description="Polar residues" evidence="5">
    <location>
        <begin position="983"/>
        <end position="995"/>
    </location>
</feature>
<dbReference type="STRING" id="535722.E4UQF3"/>
<dbReference type="HOGENOM" id="CLU_009510_0_0_1"/>
<feature type="region of interest" description="Disordered" evidence="5">
    <location>
        <begin position="1"/>
        <end position="40"/>
    </location>
</feature>
<evidence type="ECO:0000313" key="8">
    <source>
        <dbReference type="Proteomes" id="UP000002669"/>
    </source>
</evidence>
<feature type="compositionally biased region" description="Polar residues" evidence="5">
    <location>
        <begin position="901"/>
        <end position="960"/>
    </location>
</feature>
<feature type="domain" description="SET" evidence="6">
    <location>
        <begin position="299"/>
        <end position="429"/>
    </location>
</feature>
<keyword evidence="3" id="KW-0862">Zinc</keyword>
<dbReference type="Gene3D" id="3.30.40.10">
    <property type="entry name" value="Zinc/RING finger domain, C3HC4 (zinc finger)"/>
    <property type="match status" value="1"/>
</dbReference>
<dbReference type="PROSITE" id="PS50280">
    <property type="entry name" value="SET"/>
    <property type="match status" value="1"/>
</dbReference>
<dbReference type="Proteomes" id="UP000002669">
    <property type="component" value="Unassembled WGS sequence"/>
</dbReference>
<dbReference type="RefSeq" id="XP_003175505.1">
    <property type="nucleotide sequence ID" value="XM_003175457.1"/>
</dbReference>
<dbReference type="InterPro" id="IPR011011">
    <property type="entry name" value="Znf_FYVE_PHD"/>
</dbReference>
<dbReference type="Gene3D" id="2.170.270.10">
    <property type="entry name" value="SET domain"/>
    <property type="match status" value="1"/>
</dbReference>
<dbReference type="PANTHER" id="PTHR46462:SF3">
    <property type="entry name" value="UPSET, ISOFORM A"/>
    <property type="match status" value="1"/>
</dbReference>
<feature type="region of interest" description="Disordered" evidence="5">
    <location>
        <begin position="816"/>
        <end position="1013"/>
    </location>
</feature>
<feature type="compositionally biased region" description="Basic and acidic residues" evidence="5">
    <location>
        <begin position="1003"/>
        <end position="1013"/>
    </location>
</feature>
<dbReference type="AlphaFoldDB" id="E4UQF3"/>
<dbReference type="GO" id="GO:0070210">
    <property type="term" value="C:Rpd3L-Expanded complex"/>
    <property type="evidence" value="ECO:0007669"/>
    <property type="project" value="TreeGrafter"/>
</dbReference>
<organism evidence="8">
    <name type="scientific">Arthroderma gypseum (strain ATCC MYA-4604 / CBS 118893)</name>
    <name type="common">Microsporum gypseum</name>
    <dbReference type="NCBI Taxonomy" id="535722"/>
    <lineage>
        <taxon>Eukaryota</taxon>
        <taxon>Fungi</taxon>
        <taxon>Dikarya</taxon>
        <taxon>Ascomycota</taxon>
        <taxon>Pezizomycotina</taxon>
        <taxon>Eurotiomycetes</taxon>
        <taxon>Eurotiomycetidae</taxon>
        <taxon>Onygenales</taxon>
        <taxon>Arthrodermataceae</taxon>
        <taxon>Nannizzia</taxon>
    </lineage>
</organism>
<keyword evidence="1" id="KW-0479">Metal-binding</keyword>
<reference evidence="8" key="1">
    <citation type="journal article" date="2012" name="MBio">
        <title>Comparative genome analysis of Trichophyton rubrum and related dermatophytes reveals candidate genes involved in infection.</title>
        <authorList>
            <person name="Martinez D.A."/>
            <person name="Oliver B.G."/>
            <person name="Graeser Y."/>
            <person name="Goldberg J.M."/>
            <person name="Li W."/>
            <person name="Martinez-Rossi N.M."/>
            <person name="Monod M."/>
            <person name="Shelest E."/>
            <person name="Barton R.C."/>
            <person name="Birch E."/>
            <person name="Brakhage A.A."/>
            <person name="Chen Z."/>
            <person name="Gurr S.J."/>
            <person name="Heiman D."/>
            <person name="Heitman J."/>
            <person name="Kosti I."/>
            <person name="Rossi A."/>
            <person name="Saif S."/>
            <person name="Samalova M."/>
            <person name="Saunders C.W."/>
            <person name="Shea T."/>
            <person name="Summerbell R.C."/>
            <person name="Xu J."/>
            <person name="Young S."/>
            <person name="Zeng Q."/>
            <person name="Birren B.W."/>
            <person name="Cuomo C.A."/>
            <person name="White T.C."/>
        </authorList>
    </citation>
    <scope>NUCLEOTIDE SEQUENCE [LARGE SCALE GENOMIC DNA]</scope>
    <source>
        <strain evidence="8">ATCC MYA-4604 / CBS 118893</strain>
    </source>
</reference>
<dbReference type="InterPro" id="IPR046341">
    <property type="entry name" value="SET_dom_sf"/>
</dbReference>
<dbReference type="InterPro" id="IPR001214">
    <property type="entry name" value="SET_dom"/>
</dbReference>
<name>E4UQF3_ARTGP</name>
<keyword evidence="8" id="KW-1185">Reference proteome</keyword>
<dbReference type="eggNOG" id="KOG1844">
    <property type="taxonomic scope" value="Eukaryota"/>
</dbReference>
<dbReference type="VEuPathDB" id="FungiDB:MGYG_03029"/>
<evidence type="ECO:0000256" key="5">
    <source>
        <dbReference type="SAM" id="MobiDB-lite"/>
    </source>
</evidence>
<gene>
    <name evidence="7" type="ORF">MGYG_03029</name>
</gene>
<feature type="region of interest" description="Disordered" evidence="5">
    <location>
        <begin position="101"/>
        <end position="228"/>
    </location>
</feature>
<dbReference type="SUPFAM" id="SSF57903">
    <property type="entry name" value="FYVE/PHD zinc finger"/>
    <property type="match status" value="1"/>
</dbReference>